<evidence type="ECO:0000256" key="6">
    <source>
        <dbReference type="RuleBase" id="RU000682"/>
    </source>
</evidence>
<dbReference type="GO" id="GO:0005634">
    <property type="term" value="C:nucleus"/>
    <property type="evidence" value="ECO:0007669"/>
    <property type="project" value="UniProtKB-SubCell"/>
</dbReference>
<organism evidence="8 9">
    <name type="scientific">Pocillopora damicornis</name>
    <name type="common">Cauliflower coral</name>
    <name type="synonym">Millepora damicornis</name>
    <dbReference type="NCBI Taxonomy" id="46731"/>
    <lineage>
        <taxon>Eukaryota</taxon>
        <taxon>Metazoa</taxon>
        <taxon>Cnidaria</taxon>
        <taxon>Anthozoa</taxon>
        <taxon>Hexacorallia</taxon>
        <taxon>Scleractinia</taxon>
        <taxon>Astrocoeniina</taxon>
        <taxon>Pocilloporidae</taxon>
        <taxon>Pocillopora</taxon>
    </lineage>
</organism>
<dbReference type="GO" id="GO:0000978">
    <property type="term" value="F:RNA polymerase II cis-regulatory region sequence-specific DNA binding"/>
    <property type="evidence" value="ECO:0007669"/>
    <property type="project" value="TreeGrafter"/>
</dbReference>
<comment type="caution">
    <text evidence="8">The sequence shown here is derived from an EMBL/GenBank/DDBJ whole genome shotgun (WGS) entry which is preliminary data.</text>
</comment>
<evidence type="ECO:0000256" key="1">
    <source>
        <dbReference type="ARBA" id="ARBA00004123"/>
    </source>
</evidence>
<keyword evidence="4 5" id="KW-0539">Nucleus</keyword>
<proteinExistence type="predicted"/>
<sequence>MLSSFPAALNSTSAISNPSSTQAPAADYFHFNDQERSCQFSSSFSIRAILSSSPTSPSMQSLPSSISYRQLLLAGDSGPFDYSAQFPHYHCCHNGACAVNWQSDMESTIKRGDDKKDKRKPNKRSRTIFTPAQLERLENTFSRQQYVAGEERRNLATALQLTETHVKVWFQNRRIRFRRQANQQSDVAETTKD</sequence>
<evidence type="ECO:0000256" key="3">
    <source>
        <dbReference type="ARBA" id="ARBA00023155"/>
    </source>
</evidence>
<evidence type="ECO:0000313" key="8">
    <source>
        <dbReference type="EMBL" id="RMX43447.1"/>
    </source>
</evidence>
<dbReference type="Pfam" id="PF00046">
    <property type="entry name" value="Homeodomain"/>
    <property type="match status" value="1"/>
</dbReference>
<feature type="domain" description="Homeobox" evidence="7">
    <location>
        <begin position="120"/>
        <end position="180"/>
    </location>
</feature>
<evidence type="ECO:0000256" key="5">
    <source>
        <dbReference type="PROSITE-ProRule" id="PRU00108"/>
    </source>
</evidence>
<dbReference type="EMBL" id="RCHS01003197">
    <property type="protein sequence ID" value="RMX43447.1"/>
    <property type="molecule type" value="Genomic_DNA"/>
</dbReference>
<dbReference type="PROSITE" id="PS50071">
    <property type="entry name" value="HOMEOBOX_2"/>
    <property type="match status" value="1"/>
</dbReference>
<dbReference type="OrthoDB" id="6159439at2759"/>
<reference evidence="8 9" key="1">
    <citation type="journal article" date="2018" name="Sci. Rep.">
        <title>Comparative analysis of the Pocillopora damicornis genome highlights role of immune system in coral evolution.</title>
        <authorList>
            <person name="Cunning R."/>
            <person name="Bay R.A."/>
            <person name="Gillette P."/>
            <person name="Baker A.C."/>
            <person name="Traylor-Knowles N."/>
        </authorList>
    </citation>
    <scope>NUCLEOTIDE SEQUENCE [LARGE SCALE GENOMIC DNA]</scope>
    <source>
        <strain evidence="8">RSMAS</strain>
        <tissue evidence="8">Whole animal</tissue>
    </source>
</reference>
<dbReference type="GO" id="GO:0000981">
    <property type="term" value="F:DNA-binding transcription factor activity, RNA polymerase II-specific"/>
    <property type="evidence" value="ECO:0007669"/>
    <property type="project" value="InterPro"/>
</dbReference>
<dbReference type="CDD" id="cd00086">
    <property type="entry name" value="homeodomain"/>
    <property type="match status" value="1"/>
</dbReference>
<name>A0A3M6TPV4_POCDA</name>
<dbReference type="InterPro" id="IPR009057">
    <property type="entry name" value="Homeodomain-like_sf"/>
</dbReference>
<evidence type="ECO:0000256" key="4">
    <source>
        <dbReference type="ARBA" id="ARBA00023242"/>
    </source>
</evidence>
<evidence type="ECO:0000256" key="2">
    <source>
        <dbReference type="ARBA" id="ARBA00023125"/>
    </source>
</evidence>
<dbReference type="PANTHER" id="PTHR24339">
    <property type="entry name" value="HOMEOBOX PROTEIN EMX-RELATED"/>
    <property type="match status" value="1"/>
</dbReference>
<dbReference type="PANTHER" id="PTHR24339:SF28">
    <property type="entry name" value="E5-RELATED"/>
    <property type="match status" value="1"/>
</dbReference>
<dbReference type="InterPro" id="IPR017970">
    <property type="entry name" value="Homeobox_CS"/>
</dbReference>
<evidence type="ECO:0000259" key="7">
    <source>
        <dbReference type="PROSITE" id="PS50071"/>
    </source>
</evidence>
<feature type="DNA-binding region" description="Homeobox" evidence="5">
    <location>
        <begin position="122"/>
        <end position="181"/>
    </location>
</feature>
<dbReference type="Gene3D" id="1.10.10.60">
    <property type="entry name" value="Homeodomain-like"/>
    <property type="match status" value="1"/>
</dbReference>
<dbReference type="OMA" id="CADHRSH"/>
<keyword evidence="3 5" id="KW-0371">Homeobox</keyword>
<dbReference type="InterPro" id="IPR050877">
    <property type="entry name" value="EMX-VAX-Noto_Homeobox_TFs"/>
</dbReference>
<dbReference type="Proteomes" id="UP000275408">
    <property type="component" value="Unassembled WGS sequence"/>
</dbReference>
<accession>A0A3M6TPV4</accession>
<dbReference type="SMART" id="SM00389">
    <property type="entry name" value="HOX"/>
    <property type="match status" value="1"/>
</dbReference>
<gene>
    <name evidence="8" type="ORF">pdam_00001903</name>
</gene>
<dbReference type="InterPro" id="IPR001356">
    <property type="entry name" value="HD"/>
</dbReference>
<dbReference type="SUPFAM" id="SSF46689">
    <property type="entry name" value="Homeodomain-like"/>
    <property type="match status" value="1"/>
</dbReference>
<dbReference type="AlphaFoldDB" id="A0A3M6TPV4"/>
<evidence type="ECO:0000313" key="9">
    <source>
        <dbReference type="Proteomes" id="UP000275408"/>
    </source>
</evidence>
<keyword evidence="9" id="KW-1185">Reference proteome</keyword>
<dbReference type="PROSITE" id="PS00027">
    <property type="entry name" value="HOMEOBOX_1"/>
    <property type="match status" value="1"/>
</dbReference>
<keyword evidence="2 5" id="KW-0238">DNA-binding</keyword>
<protein>
    <recommendedName>
        <fullName evidence="7">Homeobox domain-containing protein</fullName>
    </recommendedName>
</protein>
<comment type="subcellular location">
    <subcellularLocation>
        <location evidence="1 5 6">Nucleus</location>
    </subcellularLocation>
</comment>